<reference evidence="1" key="2">
    <citation type="journal article" date="2023" name="IMA Fungus">
        <title>Comparative genomic study of the Penicillium genus elucidates a diverse pangenome and 15 lateral gene transfer events.</title>
        <authorList>
            <person name="Petersen C."/>
            <person name="Sorensen T."/>
            <person name="Nielsen M.R."/>
            <person name="Sondergaard T.E."/>
            <person name="Sorensen J.L."/>
            <person name="Fitzpatrick D.A."/>
            <person name="Frisvad J.C."/>
            <person name="Nielsen K.L."/>
        </authorList>
    </citation>
    <scope>NUCLEOTIDE SEQUENCE</scope>
    <source>
        <strain evidence="1">IBT 29677</strain>
    </source>
</reference>
<dbReference type="RefSeq" id="XP_056480910.1">
    <property type="nucleotide sequence ID" value="XM_056637403.1"/>
</dbReference>
<dbReference type="Proteomes" id="UP001147747">
    <property type="component" value="Unassembled WGS sequence"/>
</dbReference>
<dbReference type="OrthoDB" id="4501177at2759"/>
<evidence type="ECO:0000313" key="1">
    <source>
        <dbReference type="EMBL" id="KAJ5375880.1"/>
    </source>
</evidence>
<protein>
    <submittedName>
        <fullName evidence="1">Uncharacterized protein</fullName>
    </submittedName>
</protein>
<reference evidence="1" key="1">
    <citation type="submission" date="2022-12" db="EMBL/GenBank/DDBJ databases">
        <authorList>
            <person name="Petersen C."/>
        </authorList>
    </citation>
    <scope>NUCLEOTIDE SEQUENCE</scope>
    <source>
        <strain evidence="1">IBT 29677</strain>
    </source>
</reference>
<comment type="caution">
    <text evidence="1">The sequence shown here is derived from an EMBL/GenBank/DDBJ whole genome shotgun (WGS) entry which is preliminary data.</text>
</comment>
<dbReference type="AlphaFoldDB" id="A0A9W9VDU9"/>
<evidence type="ECO:0000313" key="2">
    <source>
        <dbReference type="Proteomes" id="UP001147747"/>
    </source>
</evidence>
<dbReference type="EMBL" id="JAPZBU010000012">
    <property type="protein sequence ID" value="KAJ5375880.1"/>
    <property type="molecule type" value="Genomic_DNA"/>
</dbReference>
<sequence>MLATVAREHHPRHRRRAQWETYNPVSISDIGDHLGQQGQGGSTYNLFTAPGSQATSNPQRSAYRRLLQQSSREFFSTLTLNALTYRHLIIAITKKHLQTQTTVVDLHSAAEALDNVFAVQAGHSASVNRQIYAVESAQPLQLQPELLQLYRHTSHL</sequence>
<proteinExistence type="predicted"/>
<name>A0A9W9VDU9_9EURO</name>
<dbReference type="GeneID" id="81376383"/>
<accession>A0A9W9VDU9</accession>
<keyword evidence="2" id="KW-1185">Reference proteome</keyword>
<organism evidence="1 2">
    <name type="scientific">Penicillium cosmopolitanum</name>
    <dbReference type="NCBI Taxonomy" id="1131564"/>
    <lineage>
        <taxon>Eukaryota</taxon>
        <taxon>Fungi</taxon>
        <taxon>Dikarya</taxon>
        <taxon>Ascomycota</taxon>
        <taxon>Pezizomycotina</taxon>
        <taxon>Eurotiomycetes</taxon>
        <taxon>Eurotiomycetidae</taxon>
        <taxon>Eurotiales</taxon>
        <taxon>Aspergillaceae</taxon>
        <taxon>Penicillium</taxon>
    </lineage>
</organism>
<gene>
    <name evidence="1" type="ORF">N7509_012766</name>
</gene>